<evidence type="ECO:0000313" key="4">
    <source>
        <dbReference type="EMBL" id="ORC89549.1"/>
    </source>
</evidence>
<feature type="compositionally biased region" description="Polar residues" evidence="2">
    <location>
        <begin position="295"/>
        <end position="307"/>
    </location>
</feature>
<dbReference type="VEuPathDB" id="TriTrypDB:TM35_000123240"/>
<proteinExistence type="predicted"/>
<keyword evidence="5" id="KW-1185">Reference proteome</keyword>
<feature type="compositionally biased region" description="Basic and acidic residues" evidence="2">
    <location>
        <begin position="259"/>
        <end position="275"/>
    </location>
</feature>
<organism evidence="4 5">
    <name type="scientific">Trypanosoma theileri</name>
    <dbReference type="NCBI Taxonomy" id="67003"/>
    <lineage>
        <taxon>Eukaryota</taxon>
        <taxon>Discoba</taxon>
        <taxon>Euglenozoa</taxon>
        <taxon>Kinetoplastea</taxon>
        <taxon>Metakinetoplastina</taxon>
        <taxon>Trypanosomatida</taxon>
        <taxon>Trypanosomatidae</taxon>
        <taxon>Trypanosoma</taxon>
    </lineage>
</organism>
<dbReference type="RefSeq" id="XP_028883615.1">
    <property type="nucleotide sequence ID" value="XM_029025299.1"/>
</dbReference>
<keyword evidence="3" id="KW-0732">Signal</keyword>
<dbReference type="GeneID" id="39985079"/>
<name>A0A1X0NZC2_9TRYP</name>
<keyword evidence="1" id="KW-0175">Coiled coil</keyword>
<feature type="coiled-coil region" evidence="1">
    <location>
        <begin position="209"/>
        <end position="236"/>
    </location>
</feature>
<evidence type="ECO:0000256" key="3">
    <source>
        <dbReference type="SAM" id="SignalP"/>
    </source>
</evidence>
<feature type="coiled-coil region" evidence="1">
    <location>
        <begin position="111"/>
        <end position="155"/>
    </location>
</feature>
<dbReference type="EMBL" id="NBCO01000012">
    <property type="protein sequence ID" value="ORC89549.1"/>
    <property type="molecule type" value="Genomic_DNA"/>
</dbReference>
<feature type="compositionally biased region" description="Basic and acidic residues" evidence="2">
    <location>
        <begin position="329"/>
        <end position="355"/>
    </location>
</feature>
<accession>A0A1X0NZC2</accession>
<protein>
    <submittedName>
        <fullName evidence="4">Uncharacterized protein</fullName>
    </submittedName>
</protein>
<evidence type="ECO:0000313" key="5">
    <source>
        <dbReference type="Proteomes" id="UP000192257"/>
    </source>
</evidence>
<evidence type="ECO:0000256" key="2">
    <source>
        <dbReference type="SAM" id="MobiDB-lite"/>
    </source>
</evidence>
<reference evidence="4 5" key="1">
    <citation type="submission" date="2017-03" db="EMBL/GenBank/DDBJ databases">
        <title>An alternative strategy for trypanosome survival in the mammalian bloodstream revealed through genome and transcriptome analysis of the ubiquitous bovine parasite Trypanosoma (Megatrypanum) theileri.</title>
        <authorList>
            <person name="Kelly S."/>
            <person name="Ivens A."/>
            <person name="Mott A."/>
            <person name="O'Neill E."/>
            <person name="Emms D."/>
            <person name="Macleod O."/>
            <person name="Voorheis P."/>
            <person name="Matthews J."/>
            <person name="Matthews K."/>
            <person name="Carrington M."/>
        </authorList>
    </citation>
    <scope>NUCLEOTIDE SEQUENCE [LARGE SCALE GENOMIC DNA]</scope>
    <source>
        <strain evidence="4">Edinburgh</strain>
    </source>
</reference>
<feature type="signal peptide" evidence="3">
    <location>
        <begin position="1"/>
        <end position="27"/>
    </location>
</feature>
<feature type="region of interest" description="Disordered" evidence="2">
    <location>
        <begin position="241"/>
        <end position="377"/>
    </location>
</feature>
<sequence length="419" mass="46941">MTTMFVQLRRVVYLLVLVQCCTCVAYAESRSSVNEDYFNQKDEEFKYMRKVLMELRITAEESSFALESGLGRCYDYSTLADKAVEKLKSLTKREEAEMSPNNTSTSPKEMKEQWKEEKAALQEAKVVLSNAKLAVNKTRKAAKEINETLTEMEKLAKTLVSDANKFMRSPADLPHLLADRYFEVEKLVLASRKEGEDALSFADEVKSSVQRGLDAAEKAEKNAESLESEVESFQKYLEKHGLKPEDSTTDSQQNIAGNKNEESQLESRHEMKTNTEEENTAQLQHSSHEEVKNVHMNTTNINGITKESSNDERANNIKTKESNTTTQKRVPDSQSNKEQRMEDKGTKGIFNKDNKSLNTSTTTNVVDSHKMSSDSSSSSVSIHLNVTQLSDSSSSPALVHSPLLLLLVSMCVLGCTVVC</sequence>
<comment type="caution">
    <text evidence="4">The sequence shown here is derived from an EMBL/GenBank/DDBJ whole genome shotgun (WGS) entry which is preliminary data.</text>
</comment>
<feature type="chain" id="PRO_5013072158" evidence="3">
    <location>
        <begin position="28"/>
        <end position="419"/>
    </location>
</feature>
<gene>
    <name evidence="4" type="ORF">TM35_000123240</name>
</gene>
<dbReference type="AlphaFoldDB" id="A0A1X0NZC2"/>
<feature type="compositionally biased region" description="Basic and acidic residues" evidence="2">
    <location>
        <begin position="308"/>
        <end position="321"/>
    </location>
</feature>
<dbReference type="Proteomes" id="UP000192257">
    <property type="component" value="Unassembled WGS sequence"/>
</dbReference>
<evidence type="ECO:0000256" key="1">
    <source>
        <dbReference type="SAM" id="Coils"/>
    </source>
</evidence>